<dbReference type="GO" id="GO:0051231">
    <property type="term" value="P:spindle elongation"/>
    <property type="evidence" value="ECO:0007669"/>
    <property type="project" value="TreeGrafter"/>
</dbReference>
<dbReference type="AlphaFoldDB" id="A0AAW0PXU1"/>
<evidence type="ECO:0000256" key="2">
    <source>
        <dbReference type="ARBA" id="ARBA00022741"/>
    </source>
</evidence>
<keyword evidence="4" id="KW-0963">Cytoplasm</keyword>
<dbReference type="GO" id="GO:0008017">
    <property type="term" value="F:microtubule binding"/>
    <property type="evidence" value="ECO:0007669"/>
    <property type="project" value="InterPro"/>
</dbReference>
<reference evidence="8" key="1">
    <citation type="submission" date="2024-04" db="EMBL/GenBank/DDBJ databases">
        <title>Salinicola lusitanus LLJ914,a marine bacterium isolated from the Okinawa Trough.</title>
        <authorList>
            <person name="Li J."/>
        </authorList>
    </citation>
    <scope>NUCLEOTIDE SEQUENCE [LARGE SCALE GENOMIC DNA]</scope>
</reference>
<keyword evidence="5" id="KW-0505">Motor protein</keyword>
<dbReference type="PANTHER" id="PTHR47969">
    <property type="entry name" value="CHROMOSOME-ASSOCIATED KINESIN KIF4A-RELATED"/>
    <property type="match status" value="1"/>
</dbReference>
<keyword evidence="2 5" id="KW-0547">Nucleotide-binding</keyword>
<keyword evidence="4" id="KW-0206">Cytoskeleton</keyword>
<name>A0AAW0PXU1_9GOBI</name>
<evidence type="ECO:0000256" key="5">
    <source>
        <dbReference type="PROSITE-ProRule" id="PRU00283"/>
    </source>
</evidence>
<dbReference type="InterPro" id="IPR027640">
    <property type="entry name" value="Kinesin-like_fam"/>
</dbReference>
<evidence type="ECO:0000256" key="4">
    <source>
        <dbReference type="ARBA" id="ARBA00023212"/>
    </source>
</evidence>
<comment type="similarity">
    <text evidence="5">Belongs to the TRAFAC class myosin-kinesin ATPase superfamily. Kinesin family.</text>
</comment>
<dbReference type="Pfam" id="PF00225">
    <property type="entry name" value="Kinesin"/>
    <property type="match status" value="1"/>
</dbReference>
<dbReference type="GO" id="GO:0007052">
    <property type="term" value="P:mitotic spindle organization"/>
    <property type="evidence" value="ECO:0007669"/>
    <property type="project" value="TreeGrafter"/>
</dbReference>
<dbReference type="GO" id="GO:0005875">
    <property type="term" value="C:microtubule associated complex"/>
    <property type="evidence" value="ECO:0007669"/>
    <property type="project" value="TreeGrafter"/>
</dbReference>
<dbReference type="Gene3D" id="3.40.850.10">
    <property type="entry name" value="Kinesin motor domain"/>
    <property type="match status" value="1"/>
</dbReference>
<comment type="caution">
    <text evidence="7">The sequence shown here is derived from an EMBL/GenBank/DDBJ whole genome shotgun (WGS) entry which is preliminary data.</text>
</comment>
<dbReference type="InterPro" id="IPR036961">
    <property type="entry name" value="Kinesin_motor_dom_sf"/>
</dbReference>
<dbReference type="GO" id="GO:0003777">
    <property type="term" value="F:microtubule motor activity"/>
    <property type="evidence" value="ECO:0007669"/>
    <property type="project" value="InterPro"/>
</dbReference>
<evidence type="ECO:0000313" key="7">
    <source>
        <dbReference type="EMBL" id="KAK7933814.1"/>
    </source>
</evidence>
<dbReference type="EMBL" id="JBBPFD010000003">
    <property type="protein sequence ID" value="KAK7933814.1"/>
    <property type="molecule type" value="Genomic_DNA"/>
</dbReference>
<keyword evidence="8" id="KW-1185">Reference proteome</keyword>
<evidence type="ECO:0000256" key="1">
    <source>
        <dbReference type="ARBA" id="ARBA00004245"/>
    </source>
</evidence>
<dbReference type="GO" id="GO:0007018">
    <property type="term" value="P:microtubule-based movement"/>
    <property type="evidence" value="ECO:0007669"/>
    <property type="project" value="InterPro"/>
</dbReference>
<feature type="binding site" evidence="5">
    <location>
        <begin position="86"/>
        <end position="93"/>
    </location>
    <ligand>
        <name>ATP</name>
        <dbReference type="ChEBI" id="CHEBI:30616"/>
    </ligand>
</feature>
<dbReference type="SUPFAM" id="SSF52540">
    <property type="entry name" value="P-loop containing nucleoside triphosphate hydrolases"/>
    <property type="match status" value="1"/>
</dbReference>
<dbReference type="PRINTS" id="PR00380">
    <property type="entry name" value="KINESINHEAVY"/>
</dbReference>
<organism evidence="7 8">
    <name type="scientific">Mugilogobius chulae</name>
    <name type="common">yellowstripe goby</name>
    <dbReference type="NCBI Taxonomy" id="88201"/>
    <lineage>
        <taxon>Eukaryota</taxon>
        <taxon>Metazoa</taxon>
        <taxon>Chordata</taxon>
        <taxon>Craniata</taxon>
        <taxon>Vertebrata</taxon>
        <taxon>Euteleostomi</taxon>
        <taxon>Actinopterygii</taxon>
        <taxon>Neopterygii</taxon>
        <taxon>Teleostei</taxon>
        <taxon>Neoteleostei</taxon>
        <taxon>Acanthomorphata</taxon>
        <taxon>Gobiaria</taxon>
        <taxon>Gobiiformes</taxon>
        <taxon>Gobioidei</taxon>
        <taxon>Gobiidae</taxon>
        <taxon>Gobionellinae</taxon>
        <taxon>Mugilogobius</taxon>
    </lineage>
</organism>
<dbReference type="Proteomes" id="UP001460270">
    <property type="component" value="Unassembled WGS sequence"/>
</dbReference>
<dbReference type="GO" id="GO:0005524">
    <property type="term" value="F:ATP binding"/>
    <property type="evidence" value="ECO:0007669"/>
    <property type="project" value="UniProtKB-UniRule"/>
</dbReference>
<dbReference type="PROSITE" id="PS50067">
    <property type="entry name" value="KINESIN_MOTOR_2"/>
    <property type="match status" value="1"/>
</dbReference>
<keyword evidence="3 5" id="KW-0067">ATP-binding</keyword>
<proteinExistence type="inferred from homology"/>
<dbReference type="InterPro" id="IPR027417">
    <property type="entry name" value="P-loop_NTPase"/>
</dbReference>
<protein>
    <recommendedName>
        <fullName evidence="6">Kinesin motor domain-containing protein</fullName>
    </recommendedName>
</protein>
<evidence type="ECO:0000259" key="6">
    <source>
        <dbReference type="PROSITE" id="PS50067"/>
    </source>
</evidence>
<accession>A0AAW0PXU1</accession>
<sequence length="309" mass="34491">MPDVCVNVAVRVRPLLRKEMFNGHRVCVRVVPGTSQVMLDLGKKNTFSYHYAFGPESSQEDVYDQSVRPLLDSLLQGYNVTVFCYGQTGSGKTYTLEGGSQAEEEGLINCVAHDLFCLLDESSEVADYTMKMSYLELYMEELRDLLDLPTSHKVLHIREDERKNTASLRGVGLECCSRSHREPVTSAGELLSNLDFGKALRHTTHRMNDQSSRSHCILTLYLQQRIQDPKTSLRTVRTSILRLVDLAGSERADKTGNTGPRLKESMHINSGLLALGNVIRCLAIRGIPVEASLTFLTETPSLPDCLEIP</sequence>
<evidence type="ECO:0000313" key="8">
    <source>
        <dbReference type="Proteomes" id="UP001460270"/>
    </source>
</evidence>
<dbReference type="PANTHER" id="PTHR47969:SF25">
    <property type="entry name" value="KINESIN MOTOR DOMAIN-CONTAINING PROTEIN"/>
    <property type="match status" value="1"/>
</dbReference>
<dbReference type="SMART" id="SM00129">
    <property type="entry name" value="KISc"/>
    <property type="match status" value="1"/>
</dbReference>
<feature type="domain" description="Kinesin motor" evidence="6">
    <location>
        <begin position="5"/>
        <end position="309"/>
    </location>
</feature>
<dbReference type="InterPro" id="IPR001752">
    <property type="entry name" value="Kinesin_motor_dom"/>
</dbReference>
<comment type="subcellular location">
    <subcellularLocation>
        <location evidence="1">Cytoplasm</location>
        <location evidence="1">Cytoskeleton</location>
    </subcellularLocation>
</comment>
<gene>
    <name evidence="7" type="ORF">WMY93_004710</name>
</gene>
<evidence type="ECO:0000256" key="3">
    <source>
        <dbReference type="ARBA" id="ARBA00022840"/>
    </source>
</evidence>